<dbReference type="Gene3D" id="1.20.1110.10">
    <property type="entry name" value="Calcium-transporting ATPase, transmembrane domain"/>
    <property type="match status" value="1"/>
</dbReference>
<dbReference type="SUPFAM" id="SSF56784">
    <property type="entry name" value="HAD-like"/>
    <property type="match status" value="1"/>
</dbReference>
<dbReference type="Pfam" id="PF00690">
    <property type="entry name" value="Cation_ATPase_N"/>
    <property type="match status" value="1"/>
</dbReference>
<dbReference type="OrthoDB" id="9814270at2"/>
<evidence type="ECO:0000256" key="5">
    <source>
        <dbReference type="ARBA" id="ARBA00022723"/>
    </source>
</evidence>
<dbReference type="InterPro" id="IPR036412">
    <property type="entry name" value="HAD-like_sf"/>
</dbReference>
<keyword evidence="4 11" id="KW-0812">Transmembrane</keyword>
<dbReference type="SUPFAM" id="SSF81653">
    <property type="entry name" value="Calcium ATPase, transduction domain A"/>
    <property type="match status" value="1"/>
</dbReference>
<dbReference type="PROSITE" id="PS00154">
    <property type="entry name" value="ATPASE_E1_E2"/>
    <property type="match status" value="1"/>
</dbReference>
<keyword evidence="6" id="KW-0547">Nucleotide-binding</keyword>
<feature type="domain" description="Cation-transporting P-type ATPase N-terminal" evidence="12">
    <location>
        <begin position="1"/>
        <end position="64"/>
    </location>
</feature>
<dbReference type="InterPro" id="IPR008250">
    <property type="entry name" value="ATPase_P-typ_transduc_dom_A_sf"/>
</dbReference>
<evidence type="ECO:0000259" key="12">
    <source>
        <dbReference type="SMART" id="SM00831"/>
    </source>
</evidence>
<keyword evidence="8" id="KW-1278">Translocase</keyword>
<feature type="transmembrane region" description="Helical" evidence="11">
    <location>
        <begin position="742"/>
        <end position="760"/>
    </location>
</feature>
<reference evidence="13 14" key="1">
    <citation type="submission" date="2015-06" db="EMBL/GenBank/DDBJ databases">
        <authorList>
            <person name="Adams M."/>
            <person name="Sutton G."/>
            <person name="Nelson K."/>
            <person name="Bonomo R."/>
            <person name="McCorrison J."/>
            <person name="Sanka R."/>
            <person name="Brinkac L."/>
            <person name="Nierman W."/>
        </authorList>
    </citation>
    <scope>NUCLEOTIDE SEQUENCE [LARGE SCALE GENOMIC DNA]</scope>
    <source>
        <strain evidence="13 14">GN02692</strain>
    </source>
</reference>
<feature type="transmembrane region" description="Helical" evidence="11">
    <location>
        <begin position="684"/>
        <end position="701"/>
    </location>
</feature>
<dbReference type="Pfam" id="PF00702">
    <property type="entry name" value="Hydrolase"/>
    <property type="match status" value="1"/>
</dbReference>
<evidence type="ECO:0000256" key="7">
    <source>
        <dbReference type="ARBA" id="ARBA00022840"/>
    </source>
</evidence>
<dbReference type="InterPro" id="IPR018303">
    <property type="entry name" value="ATPase_P-typ_P_site"/>
</dbReference>
<dbReference type="InterPro" id="IPR023299">
    <property type="entry name" value="ATPase_P-typ_cyto_dom_N"/>
</dbReference>
<dbReference type="GO" id="GO:0015662">
    <property type="term" value="F:P-type ion transporter activity"/>
    <property type="evidence" value="ECO:0007669"/>
    <property type="project" value="UniProtKB-ARBA"/>
</dbReference>
<sequence length="778" mass="83440">MEMTPENNVKGLSEAEVQARLVQYGYNEVREQPPGQLRTILKRLWGPIPWMLEIALVLEVALGKTVEPAIIAGWLAFSAVLGGIQERRAQSALDLLRSRLKVNTSVCRDGTWRQIPARGLVPGDFIVLTAGNLVPADCMIDEGVVDVDQAALTGESTQESHNKGDTLYSGSTITRGKATGTVTATGTRSYFGRTAELVRTASSASHLEQLLFAVVRYLVTIDAVLAVILAVVALWRGEDLLPLVPFFLVLIIATVPVTMPAAFTVANAVEARRLANQGVLVTGLSAVQEAATMDVLCIDKTGTLTRNQQSVAGITALPGENEDEVLAWAAAACDETMQGQLEMAILDALRRRGGMPHIREQFIPFDPATKRSEARVCSDNDGSSVHVILGSPMVVASLAESPPEFTTIQQAMAASGARILAVATGTDGHLRIRGLLALADTLRDDAAALVRDIRALGIRIIMVTGDTVDTARVISRQAGLGDRFGDAARDLQAPLHFDGFANFYPEEKFRLVQSLQQTGCIVGMTGDGVNDAPALKQAGVGIAVQTASDVAKAAAQVVLTHPGLDGVAAVVSGGRCVFRRMLTWTITKIARTVELAALLTIGYIATGFFVTPLVLIAVIVVLNDVVTITLATDRSWISSSPERWNVGEIARLGGVLAAGWLVLAFIILWFVLTRLQLPVPQIQALMFAYLMYTAQMTIYLSRTPGRCWSLRPGRFVVLATVGNIIIATVLAAGGFLMTPVSLTLLVIMFALVLLATLLLDQIKIWLFARRPVEDSPKS</sequence>
<evidence type="ECO:0000256" key="2">
    <source>
        <dbReference type="ARBA" id="ARBA00008804"/>
    </source>
</evidence>
<dbReference type="SUPFAM" id="SSF81660">
    <property type="entry name" value="Metal cation-transporting ATPase, ATP-binding domain N"/>
    <property type="match status" value="1"/>
</dbReference>
<dbReference type="AlphaFoldDB" id="A0A837LIM6"/>
<dbReference type="GO" id="GO:0016887">
    <property type="term" value="F:ATP hydrolysis activity"/>
    <property type="evidence" value="ECO:0007669"/>
    <property type="project" value="InterPro"/>
</dbReference>
<dbReference type="FunFam" id="2.70.150.10:FF:000042">
    <property type="entry name" value="Plasma membrane ATPase"/>
    <property type="match status" value="1"/>
</dbReference>
<organism evidence="13 14">
    <name type="scientific">Enterobacter roggenkampii</name>
    <dbReference type="NCBI Taxonomy" id="1812935"/>
    <lineage>
        <taxon>Bacteria</taxon>
        <taxon>Pseudomonadati</taxon>
        <taxon>Pseudomonadota</taxon>
        <taxon>Gammaproteobacteria</taxon>
        <taxon>Enterobacterales</taxon>
        <taxon>Enterobacteriaceae</taxon>
        <taxon>Enterobacter</taxon>
        <taxon>Enterobacter cloacae complex</taxon>
    </lineage>
</organism>
<dbReference type="Gene3D" id="3.40.50.1000">
    <property type="entry name" value="HAD superfamily/HAD-like"/>
    <property type="match status" value="1"/>
</dbReference>
<evidence type="ECO:0000256" key="1">
    <source>
        <dbReference type="ARBA" id="ARBA00004141"/>
    </source>
</evidence>
<dbReference type="Pfam" id="PF00122">
    <property type="entry name" value="E1-E2_ATPase"/>
    <property type="match status" value="1"/>
</dbReference>
<protein>
    <submittedName>
        <fullName evidence="13">Divalent cation transporter</fullName>
    </submittedName>
</protein>
<dbReference type="GO" id="GO:0016020">
    <property type="term" value="C:membrane"/>
    <property type="evidence" value="ECO:0007669"/>
    <property type="project" value="UniProtKB-SubCell"/>
</dbReference>
<feature type="transmembrane region" description="Helical" evidence="11">
    <location>
        <begin position="652"/>
        <end position="672"/>
    </location>
</feature>
<keyword evidence="9 11" id="KW-1133">Transmembrane helix</keyword>
<comment type="caution">
    <text evidence="13">The sequence shown here is derived from an EMBL/GenBank/DDBJ whole genome shotgun (WGS) entry which is preliminary data.</text>
</comment>
<evidence type="ECO:0000256" key="10">
    <source>
        <dbReference type="ARBA" id="ARBA00023136"/>
    </source>
</evidence>
<dbReference type="SFLD" id="SFLDS00003">
    <property type="entry name" value="Haloacid_Dehalogenase"/>
    <property type="match status" value="1"/>
</dbReference>
<keyword evidence="5" id="KW-0479">Metal-binding</keyword>
<dbReference type="SFLD" id="SFLDF00027">
    <property type="entry name" value="p-type_atpase"/>
    <property type="match status" value="1"/>
</dbReference>
<dbReference type="GO" id="GO:0046872">
    <property type="term" value="F:metal ion binding"/>
    <property type="evidence" value="ECO:0007669"/>
    <property type="project" value="UniProtKB-KW"/>
</dbReference>
<evidence type="ECO:0000256" key="8">
    <source>
        <dbReference type="ARBA" id="ARBA00022967"/>
    </source>
</evidence>
<dbReference type="PANTHER" id="PTHR42861">
    <property type="entry name" value="CALCIUM-TRANSPORTING ATPASE"/>
    <property type="match status" value="1"/>
</dbReference>
<evidence type="ECO:0000313" key="14">
    <source>
        <dbReference type="Proteomes" id="UP000036013"/>
    </source>
</evidence>
<dbReference type="InterPro" id="IPR004014">
    <property type="entry name" value="ATPase_P-typ_cation-transptr_N"/>
</dbReference>
<dbReference type="Gene3D" id="3.40.1110.10">
    <property type="entry name" value="Calcium-transporting ATPase, cytoplasmic domain N"/>
    <property type="match status" value="1"/>
</dbReference>
<dbReference type="Gene3D" id="2.70.150.10">
    <property type="entry name" value="Calcium-transporting ATPase, cytoplasmic transduction domain A"/>
    <property type="match status" value="1"/>
</dbReference>
<keyword evidence="10 11" id="KW-0472">Membrane</keyword>
<dbReference type="PRINTS" id="PR00119">
    <property type="entry name" value="CATATPASE"/>
</dbReference>
<dbReference type="NCBIfam" id="TIGR01494">
    <property type="entry name" value="ATPase_P-type"/>
    <property type="match status" value="2"/>
</dbReference>
<feature type="transmembrane region" description="Helical" evidence="11">
    <location>
        <begin position="210"/>
        <end position="235"/>
    </location>
</feature>
<dbReference type="RefSeq" id="WP_008786684.1">
    <property type="nucleotide sequence ID" value="NZ_JAOOQM010000031.1"/>
</dbReference>
<dbReference type="InterPro" id="IPR023298">
    <property type="entry name" value="ATPase_P-typ_TM_dom_sf"/>
</dbReference>
<dbReference type="GO" id="GO:0005524">
    <property type="term" value="F:ATP binding"/>
    <property type="evidence" value="ECO:0007669"/>
    <property type="project" value="UniProtKB-KW"/>
</dbReference>
<keyword evidence="7" id="KW-0067">ATP-binding</keyword>
<evidence type="ECO:0000256" key="6">
    <source>
        <dbReference type="ARBA" id="ARBA00022741"/>
    </source>
</evidence>
<evidence type="ECO:0000256" key="4">
    <source>
        <dbReference type="ARBA" id="ARBA00022692"/>
    </source>
</evidence>
<evidence type="ECO:0000256" key="11">
    <source>
        <dbReference type="SAM" id="Phobius"/>
    </source>
</evidence>
<evidence type="ECO:0000256" key="3">
    <source>
        <dbReference type="ARBA" id="ARBA00022553"/>
    </source>
</evidence>
<evidence type="ECO:0000256" key="9">
    <source>
        <dbReference type="ARBA" id="ARBA00022989"/>
    </source>
</evidence>
<keyword evidence="3" id="KW-0597">Phosphoprotein</keyword>
<feature type="transmembrane region" description="Helical" evidence="11">
    <location>
        <begin position="247"/>
        <end position="269"/>
    </location>
</feature>
<dbReference type="InterPro" id="IPR044492">
    <property type="entry name" value="P_typ_ATPase_HD_dom"/>
</dbReference>
<dbReference type="InterPro" id="IPR059000">
    <property type="entry name" value="ATPase_P-type_domA"/>
</dbReference>
<evidence type="ECO:0000313" key="13">
    <source>
        <dbReference type="EMBL" id="KLQ04207.1"/>
    </source>
</evidence>
<dbReference type="InterPro" id="IPR001757">
    <property type="entry name" value="P_typ_ATPase"/>
</dbReference>
<accession>A0A837LIM6</accession>
<gene>
    <name evidence="13" type="ORF">ABF77_10650</name>
</gene>
<dbReference type="SFLD" id="SFLDG00002">
    <property type="entry name" value="C1.7:_P-type_atpase_like"/>
    <property type="match status" value="1"/>
</dbReference>
<dbReference type="SUPFAM" id="SSF81665">
    <property type="entry name" value="Calcium ATPase, transmembrane domain M"/>
    <property type="match status" value="1"/>
</dbReference>
<feature type="transmembrane region" description="Helical" evidence="11">
    <location>
        <begin position="713"/>
        <end position="736"/>
    </location>
</feature>
<proteinExistence type="inferred from homology"/>
<comment type="subcellular location">
    <subcellularLocation>
        <location evidence="1">Membrane</location>
        <topology evidence="1">Multi-pass membrane protein</topology>
    </subcellularLocation>
</comment>
<dbReference type="EMBL" id="LEDI01000017">
    <property type="protein sequence ID" value="KLQ04207.1"/>
    <property type="molecule type" value="Genomic_DNA"/>
</dbReference>
<comment type="similarity">
    <text evidence="2">Belongs to the cation transport ATPase (P-type) (TC 3.A.3) family. Type IIIA subfamily.</text>
</comment>
<dbReference type="InterPro" id="IPR023214">
    <property type="entry name" value="HAD_sf"/>
</dbReference>
<dbReference type="PRINTS" id="PR00120">
    <property type="entry name" value="HATPASE"/>
</dbReference>
<name>A0A837LIM6_9ENTR</name>
<dbReference type="SMART" id="SM00831">
    <property type="entry name" value="Cation_ATPase_N"/>
    <property type="match status" value="1"/>
</dbReference>
<dbReference type="Proteomes" id="UP000036013">
    <property type="component" value="Unassembled WGS sequence"/>
</dbReference>